<feature type="domain" description="Microtubule-associated protein 1B/S N-terminal" evidence="3">
    <location>
        <begin position="14"/>
        <end position="183"/>
    </location>
</feature>
<dbReference type="GO" id="GO:0043025">
    <property type="term" value="C:neuronal cell body"/>
    <property type="evidence" value="ECO:0007669"/>
    <property type="project" value="TreeGrafter"/>
</dbReference>
<feature type="compositionally biased region" description="Basic and acidic residues" evidence="2">
    <location>
        <begin position="1899"/>
        <end position="1929"/>
    </location>
</feature>
<feature type="region of interest" description="Disordered" evidence="2">
    <location>
        <begin position="2064"/>
        <end position="2492"/>
    </location>
</feature>
<feature type="compositionally biased region" description="Basic and acidic residues" evidence="2">
    <location>
        <begin position="2637"/>
        <end position="2676"/>
    </location>
</feature>
<dbReference type="GO" id="GO:0005874">
    <property type="term" value="C:microtubule"/>
    <property type="evidence" value="ECO:0007669"/>
    <property type="project" value="InterPro"/>
</dbReference>
<dbReference type="PANTHER" id="PTHR13843">
    <property type="entry name" value="MICROTUBULE-ASSOCIATED PROTEIN"/>
    <property type="match status" value="1"/>
</dbReference>
<comment type="caution">
    <text evidence="5">The sequence shown here is derived from an EMBL/GenBank/DDBJ whole genome shotgun (WGS) entry which is preliminary data.</text>
</comment>
<feature type="compositionally biased region" description="Basic and acidic residues" evidence="2">
    <location>
        <begin position="1768"/>
        <end position="1780"/>
    </location>
</feature>
<feature type="compositionally biased region" description="Basic and acidic residues" evidence="2">
    <location>
        <begin position="2141"/>
        <end position="2188"/>
    </location>
</feature>
<feature type="compositionally biased region" description="Basic and acidic residues" evidence="2">
    <location>
        <begin position="2801"/>
        <end position="2831"/>
    </location>
</feature>
<feature type="compositionally biased region" description="Basic and acidic residues" evidence="2">
    <location>
        <begin position="2316"/>
        <end position="2335"/>
    </location>
</feature>
<dbReference type="GO" id="GO:0016358">
    <property type="term" value="P:dendrite development"/>
    <property type="evidence" value="ECO:0007669"/>
    <property type="project" value="TreeGrafter"/>
</dbReference>
<feature type="region of interest" description="Disordered" evidence="2">
    <location>
        <begin position="2572"/>
        <end position="2676"/>
    </location>
</feature>
<dbReference type="InterPro" id="IPR057480">
    <property type="entry name" value="MAP1A/B/S-like_MBL"/>
</dbReference>
<feature type="compositionally biased region" description="Basic and acidic residues" evidence="2">
    <location>
        <begin position="2702"/>
        <end position="2718"/>
    </location>
</feature>
<dbReference type="GO" id="GO:0000226">
    <property type="term" value="P:microtubule cytoskeleton organization"/>
    <property type="evidence" value="ECO:0007669"/>
    <property type="project" value="InterPro"/>
</dbReference>
<feature type="region of interest" description="Disordered" evidence="2">
    <location>
        <begin position="871"/>
        <end position="987"/>
    </location>
</feature>
<dbReference type="Pfam" id="PF23415">
    <property type="entry name" value="MAPB1_N"/>
    <property type="match status" value="1"/>
</dbReference>
<dbReference type="OrthoDB" id="5371837at2759"/>
<feature type="compositionally biased region" description="Basic and acidic residues" evidence="2">
    <location>
        <begin position="2440"/>
        <end position="2459"/>
    </location>
</feature>
<dbReference type="GO" id="GO:0005875">
    <property type="term" value="C:microtubule associated complex"/>
    <property type="evidence" value="ECO:0007669"/>
    <property type="project" value="TreeGrafter"/>
</dbReference>
<organism evidence="5 6">
    <name type="scientific">Pieris macdunnoughi</name>
    <dbReference type="NCBI Taxonomy" id="345717"/>
    <lineage>
        <taxon>Eukaryota</taxon>
        <taxon>Metazoa</taxon>
        <taxon>Ecdysozoa</taxon>
        <taxon>Arthropoda</taxon>
        <taxon>Hexapoda</taxon>
        <taxon>Insecta</taxon>
        <taxon>Pterygota</taxon>
        <taxon>Neoptera</taxon>
        <taxon>Endopterygota</taxon>
        <taxon>Lepidoptera</taxon>
        <taxon>Glossata</taxon>
        <taxon>Ditrysia</taxon>
        <taxon>Papilionoidea</taxon>
        <taxon>Pieridae</taxon>
        <taxon>Pierinae</taxon>
        <taxon>Pieris</taxon>
    </lineage>
</organism>
<feature type="region of interest" description="Disordered" evidence="2">
    <location>
        <begin position="2506"/>
        <end position="2547"/>
    </location>
</feature>
<feature type="compositionally biased region" description="Low complexity" evidence="2">
    <location>
        <begin position="752"/>
        <end position="762"/>
    </location>
</feature>
<feature type="compositionally biased region" description="Polar residues" evidence="2">
    <location>
        <begin position="2835"/>
        <end position="2845"/>
    </location>
</feature>
<feature type="compositionally biased region" description="Basic and acidic residues" evidence="2">
    <location>
        <begin position="1802"/>
        <end position="1819"/>
    </location>
</feature>
<feature type="compositionally biased region" description="Basic and acidic residues" evidence="2">
    <location>
        <begin position="2891"/>
        <end position="2921"/>
    </location>
</feature>
<feature type="compositionally biased region" description="Basic and acidic residues" evidence="2">
    <location>
        <begin position="2575"/>
        <end position="2599"/>
    </location>
</feature>
<dbReference type="GO" id="GO:0003779">
    <property type="term" value="F:actin binding"/>
    <property type="evidence" value="ECO:0007669"/>
    <property type="project" value="TreeGrafter"/>
</dbReference>
<feature type="compositionally biased region" description="Polar residues" evidence="2">
    <location>
        <begin position="969"/>
        <end position="980"/>
    </location>
</feature>
<feature type="compositionally biased region" description="Polar residues" evidence="2">
    <location>
        <begin position="4523"/>
        <end position="4533"/>
    </location>
</feature>
<feature type="compositionally biased region" description="Basic and acidic residues" evidence="2">
    <location>
        <begin position="573"/>
        <end position="620"/>
    </location>
</feature>
<feature type="compositionally biased region" description="Basic and acidic residues" evidence="2">
    <location>
        <begin position="2612"/>
        <end position="2627"/>
    </location>
</feature>
<protein>
    <recommendedName>
        <fullName evidence="7">Microtubule-associated protein futsch</fullName>
    </recommendedName>
</protein>
<dbReference type="GO" id="GO:0008017">
    <property type="term" value="F:microtubule binding"/>
    <property type="evidence" value="ECO:0007669"/>
    <property type="project" value="InterPro"/>
</dbReference>
<evidence type="ECO:0000256" key="1">
    <source>
        <dbReference type="SAM" id="Coils"/>
    </source>
</evidence>
<feature type="compositionally biased region" description="Basic and acidic residues" evidence="2">
    <location>
        <begin position="2531"/>
        <end position="2547"/>
    </location>
</feature>
<name>A0A821SP92_9NEOP</name>
<evidence type="ECO:0000313" key="5">
    <source>
        <dbReference type="EMBL" id="CAF4861174.1"/>
    </source>
</evidence>
<evidence type="ECO:0000313" key="6">
    <source>
        <dbReference type="Proteomes" id="UP000663880"/>
    </source>
</evidence>
<keyword evidence="6" id="KW-1185">Reference proteome</keyword>
<feature type="region of interest" description="Disordered" evidence="2">
    <location>
        <begin position="4443"/>
        <end position="4554"/>
    </location>
</feature>
<feature type="domain" description="Microtubule-associated protein 1A/B/S-like MBL-like" evidence="4">
    <location>
        <begin position="191"/>
        <end position="455"/>
    </location>
</feature>
<feature type="compositionally biased region" description="Basic and acidic residues" evidence="2">
    <location>
        <begin position="4534"/>
        <end position="4544"/>
    </location>
</feature>
<feature type="compositionally biased region" description="Basic and acidic residues" evidence="2">
    <location>
        <begin position="1944"/>
        <end position="1967"/>
    </location>
</feature>
<feature type="region of interest" description="Disordered" evidence="2">
    <location>
        <begin position="561"/>
        <end position="768"/>
    </location>
</feature>
<dbReference type="GO" id="GO:0007409">
    <property type="term" value="P:axonogenesis"/>
    <property type="evidence" value="ECO:0007669"/>
    <property type="project" value="TreeGrafter"/>
</dbReference>
<evidence type="ECO:0008006" key="7">
    <source>
        <dbReference type="Google" id="ProtNLM"/>
    </source>
</evidence>
<dbReference type="GO" id="GO:0030425">
    <property type="term" value="C:dendrite"/>
    <property type="evidence" value="ECO:0007669"/>
    <property type="project" value="TreeGrafter"/>
</dbReference>
<feature type="compositionally biased region" description="Basic and acidic residues" evidence="2">
    <location>
        <begin position="696"/>
        <end position="737"/>
    </location>
</feature>
<feature type="region of interest" description="Disordered" evidence="2">
    <location>
        <begin position="2694"/>
        <end position="2718"/>
    </location>
</feature>
<feature type="region of interest" description="Disordered" evidence="2">
    <location>
        <begin position="1759"/>
        <end position="1853"/>
    </location>
</feature>
<dbReference type="GO" id="GO:0045202">
    <property type="term" value="C:synapse"/>
    <property type="evidence" value="ECO:0007669"/>
    <property type="project" value="TreeGrafter"/>
</dbReference>
<feature type="region of interest" description="Disordered" evidence="2">
    <location>
        <begin position="2879"/>
        <end position="2990"/>
    </location>
</feature>
<feature type="compositionally biased region" description="Basic and acidic residues" evidence="2">
    <location>
        <begin position="2342"/>
        <end position="2380"/>
    </location>
</feature>
<evidence type="ECO:0000259" key="4">
    <source>
        <dbReference type="Pfam" id="PF25281"/>
    </source>
</evidence>
<evidence type="ECO:0000259" key="3">
    <source>
        <dbReference type="Pfam" id="PF23415"/>
    </source>
</evidence>
<feature type="compositionally biased region" description="Basic and acidic residues" evidence="2">
    <location>
        <begin position="4465"/>
        <end position="4497"/>
    </location>
</feature>
<reference evidence="5" key="1">
    <citation type="submission" date="2021-02" db="EMBL/GenBank/DDBJ databases">
        <authorList>
            <person name="Steward A R."/>
        </authorList>
    </citation>
    <scope>NUCLEOTIDE SEQUENCE</scope>
</reference>
<feature type="compositionally biased region" description="Polar residues" evidence="2">
    <location>
        <begin position="626"/>
        <end position="637"/>
    </location>
</feature>
<feature type="compositionally biased region" description="Basic and acidic residues" evidence="2">
    <location>
        <begin position="2387"/>
        <end position="2418"/>
    </location>
</feature>
<feature type="coiled-coil region" evidence="1">
    <location>
        <begin position="1375"/>
        <end position="1402"/>
    </location>
</feature>
<feature type="compositionally biased region" description="Basic and acidic residues" evidence="2">
    <location>
        <begin position="2116"/>
        <end position="2131"/>
    </location>
</feature>
<feature type="compositionally biased region" description="Polar residues" evidence="2">
    <location>
        <begin position="4325"/>
        <end position="4339"/>
    </location>
</feature>
<feature type="region of interest" description="Disordered" evidence="2">
    <location>
        <begin position="2015"/>
        <end position="2047"/>
    </location>
</feature>
<feature type="compositionally biased region" description="Polar residues" evidence="2">
    <location>
        <begin position="4445"/>
        <end position="4463"/>
    </location>
</feature>
<feature type="region of interest" description="Disordered" evidence="2">
    <location>
        <begin position="4313"/>
        <end position="4339"/>
    </location>
</feature>
<feature type="compositionally biased region" description="Basic and acidic residues" evidence="2">
    <location>
        <begin position="2928"/>
        <end position="2964"/>
    </location>
</feature>
<accession>A0A821SP92</accession>
<feature type="compositionally biased region" description="Basic and acidic residues" evidence="2">
    <location>
        <begin position="2477"/>
        <end position="2492"/>
    </location>
</feature>
<proteinExistence type="predicted"/>
<feature type="compositionally biased region" description="Basic and acidic residues" evidence="2">
    <location>
        <begin position="638"/>
        <end position="658"/>
    </location>
</feature>
<feature type="compositionally biased region" description="Basic and acidic residues" evidence="2">
    <location>
        <begin position="916"/>
        <end position="944"/>
    </location>
</feature>
<dbReference type="GO" id="GO:0031114">
    <property type="term" value="P:regulation of microtubule depolymerization"/>
    <property type="evidence" value="ECO:0007669"/>
    <property type="project" value="TreeGrafter"/>
</dbReference>
<feature type="compositionally biased region" description="Basic and acidic residues" evidence="2">
    <location>
        <begin position="877"/>
        <end position="908"/>
    </location>
</feature>
<feature type="compositionally biased region" description="Basic and acidic residues" evidence="2">
    <location>
        <begin position="2079"/>
        <end position="2103"/>
    </location>
</feature>
<dbReference type="EMBL" id="CAJOBZ010000019">
    <property type="protein sequence ID" value="CAF4861174.1"/>
    <property type="molecule type" value="Genomic_DNA"/>
</dbReference>
<feature type="region of interest" description="Disordered" evidence="2">
    <location>
        <begin position="1870"/>
        <end position="1997"/>
    </location>
</feature>
<gene>
    <name evidence="5" type="ORF">PMACD_LOCUS7930</name>
</gene>
<dbReference type="Pfam" id="PF25281">
    <property type="entry name" value="MBL_MAP1B"/>
    <property type="match status" value="1"/>
</dbReference>
<evidence type="ECO:0000256" key="2">
    <source>
        <dbReference type="SAM" id="MobiDB-lite"/>
    </source>
</evidence>
<dbReference type="InterPro" id="IPR026074">
    <property type="entry name" value="MAP1"/>
</dbReference>
<feature type="region of interest" description="Disordered" evidence="2">
    <location>
        <begin position="2782"/>
        <end position="2854"/>
    </location>
</feature>
<dbReference type="GO" id="GO:0005829">
    <property type="term" value="C:cytosol"/>
    <property type="evidence" value="ECO:0007669"/>
    <property type="project" value="TreeGrafter"/>
</dbReference>
<dbReference type="InterPro" id="IPR056617">
    <property type="entry name" value="MAP1B/S_N"/>
</dbReference>
<dbReference type="Proteomes" id="UP000663880">
    <property type="component" value="Unassembled WGS sequence"/>
</dbReference>
<sequence>MLACFYFQTGARHHGLLSWDAGEHQVDLEKELATLTAQAPEGEEARYGERLIQYASENLVTEILIHPQMNTLMQCMRNLLSSFTRHRHLVHAGYTFAGNGSWIMQDGTFSLADFTDAYQENEVQRVIRAYENSISIDIHCSVANGEWAKLPDMPFVKHCKIRVNPTDTLDSGSPAIKNFIAYLEPYIVPASLEQLLVPSDVVGNIRFSHPTLYVFPGGQGDAALFGINGFNMLVDGGFSRKACWWDFARHLDRLDAVLFTRLNNCSMSGMAAVLHRKATANVYPQIGHFFCNLEDRRGISSPDGDKDSDPLMVSLLQAGSDMMADLRHINLKPQHCYRSPEPINLYHKVGHGTLDMFVLNPSKDSKYVRDFLKRWHNSEQKLFEGASASGPFNFPIPNLVSICALLVWRPANPDDNITRIMFPGSTPQHKIFEGLEKLKHLEFLQRPTYTGRQMSAASNIATSKTTATLSTAAPIKNTKTLASKINREKIEKKDEKSIETDMQVSKFDKIKEVSNNVIDNKLISELVDEENKQLESVLNEAIISHVDTKLDEKILQNDIAKDSKQKKGKKKEKSTDIKTKRMDKTDETKDTTHSKFDTKKIDVDSKLKAEAKKKSEKPKSELYASVTKSRTNRITQKVTDRKTTTSLDKKIVADDKKSPPATPKKSIDVKSQSQLAKDKVKLKTRKVSPGSTPAKSVKEASNRRVVESKYKQASPKRDLIQKAGEKREPKMKREPISRRPRPVTSPIKGLKSAKSPSKSIKSSKADTSKLMGLQRVNYEDILKEAKKSDEETSKSFDEIKQQEFDEREEQEIVREIEAVFNRDSEVEERVEYVGRSDIEKITCLLDDTKTGNIDGDFEEEYLIIEKEEVEQYTEDSIVEKEDELRKHIKDKEESEKKQISEIKADLKPETITQNGDQDKRLDSKEHSISVEEKQDISSEKKTSDSKSAMKPKDSIENIIQESQPEEKVSTTIESGATTAPTLPEDERITLDDIKEDELVEEKYVKEQTKEVAAPKTLIDIQNLTSFEKSSKQTPQQTLIREIVKTPDEVADLPLHEEVDYRTYEEKKTPGEDVSKRKIYILQKDIKVPKDLAIIIKPTSPKETNTIQDVIVSTTQRLSHPELVTVTPGSAPDSPMYQEPSKLEKSVKSLDPVKEYDDERYNFSQFTEKLRETHITTVDSPIKDDIVVIEELHMPEKIPSIPEDVEKEIEEAQILEQTDKPPISPKEVEKIVADVAEVLKSDKSLDELIAEKSPILLKSPEKLLPCENIAEITTDFLFDQRKITSIKSIKDELLPKSDEVDTVIKSDTTIEKTQKEVSPIKSLTSEDISDPSEKTVLSETKKIKTEIQDNNTLTCVLPEVEQETDGQLTEKRVSITLDSAKTLEKLEEKMADLKQKEQIKSTELIAPSLDTKDIKQTDKTKEEILVKEKEQIDESIVKEPTKEKKKESKSVIGSFIDKFDEKLSKAKGLFSRKSDKIAETSKEKIKTEDTHKTVLETTYKDLTDFEKDMIELLSFNEDIQDYLTNYIIFDEPEETILEKKEEVNENNTIIKRLTVTRVIKTKFMHKNGIIQKLKIVTIITTTNEYPNGSIIIVNDGSAMLTDINDKTEFQINELADFTILENQAIDKKQKEDIVLLRDKQIKQKLSIVTVKDILTTRNKLKHKEKLTVNTTKEMFIRDVPTIVNVITIFISDYNLKTKIVDNKKLAKVVITAKQTLDTNGSTIIMKDKDLQVKDVIEKDISPSKEASVIIIQEKEQGLVKDSSPVKNDTLTKDKVIGKDESPSEEIPGKVASPIQDQGQSPALEKEPSPVKDGPLAKEDVIDKDEDVIDKDVSPSKEIQQKAASPIQDKEPSPALVKEAILVKDVSLTKENVIEKDVSPSKAIPEKASSPIQDKVPSPASDKEQSPVRDVSLTKKDVIKKDLGPPREIPEKSVSPIQDKVPSPTLEKEPSPVKDVSLTKEDVIDKDVSPSKGIPEKASSPIQDKVPSPALEKEPSPVKDLSLTKEDIVIKKDVIPSKGIPENASSPIQDKVPSPALEEEPSPVKDLSFTKEDVIDKDLSPSKEIAEKVTSPIIDTVRSPVSEKEPSCDKDISVTKEDVIEKDVSPPKVIPEKSSSTIKEKEKSPVSEKEPSPAKDISLTKEYVTEKDESPTKEIPEKSATTVKDKEKNPVSEKEPSSDKDISLTKKYVIEIDVSPSKAIPEKASSPIEDKVPRPASEKEQSPVKEISLTKEDVIKKDVSPSKEILEKTASPIEDKVPSPASEKEQSPVKDISLTKKDFIEKDVIPSTAIPEKASSPIQDKVPSPALEKVASPVKDVSLTKEDITEKDESPLKEIPEHAASPIQDKEASPAIDKEASPVKDISLAKEEVIKKDVSPSKEIAEKAASPTQDKEASPALEKEASPVKDISLAKEDIIKKDVSPSKVIPEKAPSPTQDKVPSPALEKEPSPVKDISLAKEDIIKNDVSPSKEISEKAASPIQDKEASTALEKEASPVKDISLAKEDIVIKKDVSPSKGIPEKASSPIQDKVPSPALEKEPSPVKDLSLTKEDVIDKDVSPSKEIAEKVTSPIIDIVRSPVSEKEPSCDKDISVTKEDVIEKDVSPPKVIPEKSSSTIKEKEKSPVSEKEPSPAKDISLTKEYVTEKDDSPTKEIPEKSATTLKDKEKSPVSEKEPSSDKDISLTKKYVIEIDVSPSKAIPEKASSPIHDKVASTVTEKEPSPVKDISLTKKDVIEKDESPLKEILEKASSIIQDKAPSPALEKEPSTVKDVSLIKEDVIIKDVSTTKEISEKSASPIQDIEASAALEKEPSPVKDVSLTKEDVIKKDVSPPREIPEKASSPIQDKVASTVTEKEPSPVKDISLTKKDVIEKDENPLKEIIEKASSLIQDKAPSPALEKEPSSIKDVSLTKEDVIKKDVSPLKEIPEKSSTTVLEKEKSPVSEKESSLDKDISLTKEDPETKEDVIKKDVGSPNEIPEKSASPIQDKVSSSSSKNTHIKETYSIKEELEKYRYDSNELFATSSFNVVDRMLSMKDNYHNGQSNGDLLDNNIRTINSSSSLFTEQSKSFSSSEDVSKEISLEEKYSFESTEKEKTVGSMDKGTAEDKLYSEGIKERDFSKDFITKLPALDKSAQLIESIQKAFGDESIQQGIKTESTESLAVHSFDRVSTPPTVPVSPLPKTLGAFHDVKVSEGVQSEISYDRSDGSDETITKTVHVGEDVLTQRISTSTEKVPKSAKSSDTTESLDLQALTETVGKIKTETDTVTKVIKEGENVVTQTITTVTTKEVISKEDGTPQNVKTTIETTTLCKSSDGSTTTTKDTQTVLSECSSTLKSTSHMDVDAINDNKVVANGHIKKSHVFDDDNLVNLPVKLSAPAKISNDDSDEITINTDVSKRVIQDNGIDIIETVTRVTKKETIEAEDNKKVSKTTVETNVTKEKPDGSKDEQKMVEVKTEEIMTDVTSNIDNILSNLKVFETPEESITTSAEEIQDENVLIKRITSIKTIKTKYADLYNNLKKLKTITIVTTTDQYPDGSSNTKVNTSISLTDLCIPEVDNSHDLKDFTCLEDRQVNVEKQEKTCVVSGENIKQLVTTTTTDEVLSKLDKSQRKLKRTIETVTESTLPNGFIEVTKDISISISDYLTEADKQHFEGFTLLCQPKEETTTTRENIEMNGVLIKRQVTTTKTYEEFVDEVESLKKTKTTIKEITEDEYPDGSIISKTSEKVSVFDEPYEVKFVSDINTKLQSKEDLLKKSYVKSSQNSDLLLTKQSVEDLEQLENMGKDIHTDTKEGFVLRDGKSLRQIIKTTTTKELMSSEDDTRKKIKTTVETITETELPNGSTEVVKDVKVSIAEYGNSISEEDLHGYFIIGEPDIKTESVSERVVDNGTEITRRITITTTKQTFENTTSLNRRLKTVVVTITEDAYPDGTVLTKKSERISITDISSENLTTDEADRVDPKGDLETVEATTEESDVKKEIVLKDSAKINRTITTKTKRETLGSKDKNIRRLRTTVETITEDEYPDGSVETTKDVKITISEFQKANDNDLQAALDGFIVTGKVRNFVDKKTNIITDNLSKITQNITTHITKEELNNKTTNEVAVRTVTQTVTENIKEDGSIETTKDVRTQIAYLPAGMLFEDLTPEEGEVNITIQDKESPKVVKPIINELNIMPVEQKHQEIEPKKKRSPVGEITTETETFNKIIKEDDKEIHQTVTVVTTKEVISPEKVKVTVETTTVCKGSDGVTKTTKSTKTTISEFKEEYEEIIDTGDYDKSPSKYSSKAGDMRSSSVTSDYLDQLDMATPPSDISSRESRVATHVWGTESSGMYYSDEDGQASPSSTKSQIAHSPKSNLSFELPLQQQDQDDPMSMSVYGQLPGDFGEYSEDTGPSLKTITGDFLTHEKIKTDSDNSNEDISVSRFLKEADEQFEKAIEEHKKISGSTVISSITAKYELDQDSQASGSKETSKSQESTVTLREFRSDSKKSSSHRDENTKMSSTKSHELSKDPIESWGKPLGLPSPILPSDGKSTPKKQAASSSVANKNKMNQDKNKEARVTESPSKKKTPTPIYMDLTYVPHHGNSYYSAMEFFKRVRARYYVFSGTEPSKEIYNALLDAKKTWEDKNLEVTIIPTYDTDVLGYWVAENEEALEKYKIDLSPSASRCTINLQDHETSCAAYRLEF</sequence>
<dbReference type="PANTHER" id="PTHR13843:SF12">
    <property type="entry name" value="ATPASE F1_V1_A1 COMPLEX ALPHA_BETA SUBUNIT NUCLEOTIDE-BINDING DOMAIN-CONTAINING PROTEIN"/>
    <property type="match status" value="1"/>
</dbReference>
<feature type="compositionally biased region" description="Basic and acidic residues" evidence="2">
    <location>
        <begin position="2206"/>
        <end position="2282"/>
    </location>
</feature>
<keyword evidence="1" id="KW-0175">Coiled coil</keyword>